<dbReference type="Gene3D" id="2.20.110.10">
    <property type="entry name" value="Histone H3 K4-specific methyltransferase SET7/9 N-terminal domain"/>
    <property type="match status" value="1"/>
</dbReference>
<dbReference type="AGR" id="MGI:1922140"/>
<evidence type="ECO:0000313" key="9">
    <source>
        <dbReference type="Proteomes" id="UP000000589"/>
    </source>
</evidence>
<dbReference type="SMR" id="D6RGA7"/>
<dbReference type="GeneTree" id="ENSGT00940000159285"/>
<evidence type="ECO:0000256" key="4">
    <source>
        <dbReference type="ARBA" id="ARBA00039854"/>
    </source>
</evidence>
<feature type="compositionally biased region" description="Basic and acidic residues" evidence="6">
    <location>
        <begin position="8"/>
        <end position="21"/>
    </location>
</feature>
<evidence type="ECO:0000256" key="2">
    <source>
        <dbReference type="ARBA" id="ARBA00022737"/>
    </source>
</evidence>
<evidence type="ECO:0000256" key="1">
    <source>
        <dbReference type="ARBA" id="ARBA00004218"/>
    </source>
</evidence>
<dbReference type="GO" id="GO:0001669">
    <property type="term" value="C:acrosomal vesicle"/>
    <property type="evidence" value="ECO:0007669"/>
    <property type="project" value="UniProtKB-SubCell"/>
</dbReference>
<dbReference type="AlphaFoldDB" id="D6RGA7"/>
<dbReference type="PANTHER" id="PTHR46511">
    <property type="entry name" value="MORN REPEAT-CONTAINING PROTEIN 3"/>
    <property type="match status" value="1"/>
</dbReference>
<reference evidence="7" key="4">
    <citation type="submission" date="2025-09" db="UniProtKB">
        <authorList>
            <consortium name="Ensembl"/>
        </authorList>
    </citation>
    <scope>IDENTIFICATION</scope>
    <source>
        <strain evidence="7">C57BL/6J</strain>
    </source>
</reference>
<evidence type="ECO:0000256" key="6">
    <source>
        <dbReference type="SAM" id="MobiDB-lite"/>
    </source>
</evidence>
<sequence length="114" mass="12941">MPVTKCPRKVEPPWKGWDRKAQKNGLRHQVFAVNGDHYVGEWKGNLKHGKGTQVWKKSGAVYEGDWKFGKRDGYGSLSHPDPETGKLRRVYSGWWKGDKKSRTGTGMRASGREA</sequence>
<dbReference type="InterPro" id="IPR052472">
    <property type="entry name" value="MORN3"/>
</dbReference>
<keyword evidence="9" id="KW-1185">Reference proteome</keyword>
<dbReference type="PANTHER" id="PTHR46511:SF1">
    <property type="entry name" value="MORN REPEAT-CONTAINING PROTEIN 3"/>
    <property type="match status" value="1"/>
</dbReference>
<feature type="region of interest" description="Disordered" evidence="6">
    <location>
        <begin position="1"/>
        <end position="21"/>
    </location>
</feature>
<dbReference type="Ensembl" id="ENSMUST00000145257.2">
    <property type="protein sequence ID" value="ENSMUSP00000122306.2"/>
    <property type="gene ID" value="ENSMUSG00000029477.15"/>
</dbReference>
<dbReference type="ExpressionAtlas" id="D6RGA7">
    <property type="expression patterns" value="baseline and differential"/>
</dbReference>
<dbReference type="Proteomes" id="UP000000589">
    <property type="component" value="Chromosome 5"/>
</dbReference>
<reference evidence="7 9" key="1">
    <citation type="journal article" date="2009" name="PLoS Biol.">
        <title>Lineage-specific biology revealed by a finished genome assembly of the mouse.</title>
        <authorList>
            <consortium name="Mouse Genome Sequencing Consortium"/>
            <person name="Church D.M."/>
            <person name="Goodstadt L."/>
            <person name="Hillier L.W."/>
            <person name="Zody M.C."/>
            <person name="Goldstein S."/>
            <person name="She X."/>
            <person name="Bult C.J."/>
            <person name="Agarwala R."/>
            <person name="Cherry J.L."/>
            <person name="DiCuccio M."/>
            <person name="Hlavina W."/>
            <person name="Kapustin Y."/>
            <person name="Meric P."/>
            <person name="Maglott D."/>
            <person name="Birtle Z."/>
            <person name="Marques A.C."/>
            <person name="Graves T."/>
            <person name="Zhou S."/>
            <person name="Teague B."/>
            <person name="Potamousis K."/>
            <person name="Churas C."/>
            <person name="Place M."/>
            <person name="Herschleb J."/>
            <person name="Runnheim R."/>
            <person name="Forrest D."/>
            <person name="Amos-Landgraf J."/>
            <person name="Schwartz D.C."/>
            <person name="Cheng Z."/>
            <person name="Lindblad-Toh K."/>
            <person name="Eichler E.E."/>
            <person name="Ponting C.P."/>
        </authorList>
    </citation>
    <scope>NUCLEOTIDE SEQUENCE [LARGE SCALE GENOMIC DNA]</scope>
    <source>
        <strain evidence="7 9">C57BL/6J</strain>
    </source>
</reference>
<gene>
    <name evidence="7 8" type="primary">Morn3</name>
</gene>
<protein>
    <recommendedName>
        <fullName evidence="4">MORN repeat-containing protein 3</fullName>
    </recommendedName>
</protein>
<keyword evidence="3" id="KW-0968">Cytoplasmic vesicle</keyword>
<evidence type="ECO:0000256" key="3">
    <source>
        <dbReference type="ARBA" id="ARBA00023329"/>
    </source>
</evidence>
<dbReference type="Bgee" id="ENSMUSG00000029477">
    <property type="expression patterns" value="Expressed in seminiferous tubule of testis and 58 other cell types or tissues"/>
</dbReference>
<dbReference type="HOGENOM" id="CLU_2298056_0_0_1"/>
<evidence type="ECO:0000256" key="5">
    <source>
        <dbReference type="ARBA" id="ARBA00045851"/>
    </source>
</evidence>
<dbReference type="Antibodypedia" id="64782">
    <property type="antibodies" value="89 antibodies from 15 providers"/>
</dbReference>
<keyword evidence="2" id="KW-0677">Repeat</keyword>
<name>D6RGA7_MOUSE</name>
<accession>D6RGA7</accession>
<reference evidence="7 9" key="2">
    <citation type="journal article" date="2011" name="PLoS Biol.">
        <title>Modernizing reference genome assemblies.</title>
        <authorList>
            <person name="Church D.M."/>
            <person name="Schneider V.A."/>
            <person name="Graves T."/>
            <person name="Auger K."/>
            <person name="Cunningham F."/>
            <person name="Bouk N."/>
            <person name="Chen H.C."/>
            <person name="Agarwala R."/>
            <person name="McLaren W.M."/>
            <person name="Ritchie G.R."/>
            <person name="Albracht D."/>
            <person name="Kremitzki M."/>
            <person name="Rock S."/>
            <person name="Kotkiewicz H."/>
            <person name="Kremitzki C."/>
            <person name="Wollam A."/>
            <person name="Trani L."/>
            <person name="Fulton L."/>
            <person name="Fulton R."/>
            <person name="Matthews L."/>
            <person name="Whitehead S."/>
            <person name="Chow W."/>
            <person name="Torrance J."/>
            <person name="Dunn M."/>
            <person name="Harden G."/>
            <person name="Threadgold G."/>
            <person name="Wood J."/>
            <person name="Collins J."/>
            <person name="Heath P."/>
            <person name="Griffiths G."/>
            <person name="Pelan S."/>
            <person name="Grafham D."/>
            <person name="Eichler E.E."/>
            <person name="Weinstock G."/>
            <person name="Mardis E.R."/>
            <person name="Wilson R.K."/>
            <person name="Howe K."/>
            <person name="Flicek P."/>
            <person name="Hubbard T."/>
        </authorList>
    </citation>
    <scope>NUCLEOTIDE SEQUENCE [LARGE SCALE GENOMIC DNA]</scope>
    <source>
        <strain evidence="7 9">C57BL/6J</strain>
    </source>
</reference>
<dbReference type="Pfam" id="PF02493">
    <property type="entry name" value="MORN"/>
    <property type="match status" value="2"/>
</dbReference>
<dbReference type="SMART" id="SM00698">
    <property type="entry name" value="MORN"/>
    <property type="match status" value="2"/>
</dbReference>
<proteinExistence type="predicted"/>
<dbReference type="SUPFAM" id="SSF82185">
    <property type="entry name" value="Histone H3 K4-specific methyltransferase SET7/9 N-terminal domain"/>
    <property type="match status" value="1"/>
</dbReference>
<evidence type="ECO:0000313" key="8">
    <source>
        <dbReference type="MGI" id="MGI:1922140"/>
    </source>
</evidence>
<dbReference type="MGI" id="MGI:1922140">
    <property type="gene designation" value="Morn3"/>
</dbReference>
<dbReference type="ProteomicsDB" id="302478"/>
<evidence type="ECO:0000313" key="7">
    <source>
        <dbReference type="Ensembl" id="ENSMUSP00000122306.2"/>
    </source>
</evidence>
<comment type="subcellular location">
    <subcellularLocation>
        <location evidence="1">Cytoplasmic vesicle</location>
        <location evidence="1">Secretory vesicle</location>
        <location evidence="1">Acrosome</location>
    </subcellularLocation>
</comment>
<organism evidence="7 9">
    <name type="scientific">Mus musculus</name>
    <name type="common">Mouse</name>
    <dbReference type="NCBI Taxonomy" id="10090"/>
    <lineage>
        <taxon>Eukaryota</taxon>
        <taxon>Metazoa</taxon>
        <taxon>Chordata</taxon>
        <taxon>Craniata</taxon>
        <taxon>Vertebrata</taxon>
        <taxon>Euteleostomi</taxon>
        <taxon>Mammalia</taxon>
        <taxon>Eutheria</taxon>
        <taxon>Euarchontoglires</taxon>
        <taxon>Glires</taxon>
        <taxon>Rodentia</taxon>
        <taxon>Myomorpha</taxon>
        <taxon>Muroidea</taxon>
        <taxon>Muridae</taxon>
        <taxon>Murinae</taxon>
        <taxon>Mus</taxon>
        <taxon>Mus</taxon>
    </lineage>
</organism>
<reference evidence="7" key="3">
    <citation type="submission" date="2025-08" db="UniProtKB">
        <authorList>
            <consortium name="Ensembl"/>
        </authorList>
    </citation>
    <scope>IDENTIFICATION</scope>
    <source>
        <strain evidence="7">C57BL/6J</strain>
    </source>
</reference>
<dbReference type="InterPro" id="IPR003409">
    <property type="entry name" value="MORN"/>
</dbReference>
<comment type="function">
    <text evidence="5">Assembles a suppression complex (suppresome) by tethering SIRT1 and MDM2 to regulate composite modifications of p53/TP53. Confers both deacetylation-mediated functional inactivation, by SIRT1, and ubiquitination-dependent degradation, by MDM2, of p53/TP53, promoting a proliferative and cell survival behaviors. May play a role in the regulation of spermatogenesis.</text>
</comment>
<dbReference type="VEuPathDB" id="HostDB:ENSMUSG00000029477"/>